<feature type="signal peptide" evidence="1">
    <location>
        <begin position="1"/>
        <end position="24"/>
    </location>
</feature>
<dbReference type="EMBL" id="CP056030">
    <property type="protein sequence ID" value="QKZ04908.1"/>
    <property type="molecule type" value="Genomic_DNA"/>
</dbReference>
<proteinExistence type="predicted"/>
<reference evidence="2 3" key="1">
    <citation type="submission" date="2020-06" db="EMBL/GenBank/DDBJ databases">
        <title>Pseudomonas eucalypticola sp. nov., an endophyte of Eucalyptus dunnii leaves with biocontrol ability of eucalyptus leaf blight.</title>
        <authorList>
            <person name="Liu Y."/>
            <person name="Song Z."/>
            <person name="Zeng H."/>
            <person name="Lu M."/>
            <person name="Wang X."/>
            <person name="Lian X."/>
            <person name="Zhang Q."/>
        </authorList>
    </citation>
    <scope>NUCLEOTIDE SEQUENCE [LARGE SCALE GENOMIC DNA]</scope>
    <source>
        <strain evidence="2 3">NP-1</strain>
    </source>
</reference>
<dbReference type="Pfam" id="PF16304">
    <property type="entry name" value="DUF4946"/>
    <property type="match status" value="1"/>
</dbReference>
<dbReference type="RefSeq" id="WP_176570919.1">
    <property type="nucleotide sequence ID" value="NZ_CP056030.1"/>
</dbReference>
<dbReference type="KEGG" id="pez:HWQ56_14385"/>
<gene>
    <name evidence="2" type="ORF">HWQ56_14385</name>
</gene>
<organism evidence="2 3">
    <name type="scientific">Pseudomonas eucalypticola</name>
    <dbReference type="NCBI Taxonomy" id="2599595"/>
    <lineage>
        <taxon>Bacteria</taxon>
        <taxon>Pseudomonadati</taxon>
        <taxon>Pseudomonadota</taxon>
        <taxon>Gammaproteobacteria</taxon>
        <taxon>Pseudomonadales</taxon>
        <taxon>Pseudomonadaceae</taxon>
        <taxon>Pseudomonas</taxon>
    </lineage>
</organism>
<dbReference type="Proteomes" id="UP000509568">
    <property type="component" value="Chromosome"/>
</dbReference>
<accession>A0A7D5HNZ9</accession>
<evidence type="ECO:0000256" key="1">
    <source>
        <dbReference type="SAM" id="SignalP"/>
    </source>
</evidence>
<keyword evidence="3" id="KW-1185">Reference proteome</keyword>
<keyword evidence="1" id="KW-0732">Signal</keyword>
<dbReference type="AlphaFoldDB" id="A0A7D5HNZ9"/>
<protein>
    <submittedName>
        <fullName evidence="2">DUF4946 domain-containing protein</fullName>
    </submittedName>
</protein>
<evidence type="ECO:0000313" key="3">
    <source>
        <dbReference type="Proteomes" id="UP000509568"/>
    </source>
</evidence>
<dbReference type="Gene3D" id="3.40.1000.10">
    <property type="entry name" value="Mog1/PsbP, alpha/beta/alpha sandwich"/>
    <property type="match status" value="1"/>
</dbReference>
<evidence type="ECO:0000313" key="2">
    <source>
        <dbReference type="EMBL" id="QKZ04908.1"/>
    </source>
</evidence>
<dbReference type="InterPro" id="IPR032543">
    <property type="entry name" value="DUF4946"/>
</dbReference>
<sequence>MTFANCRCTLLALGLLLAAPLALADEIIITWPAGWEVESLPDTANAAVHRQRAAFNDANGDPQMVVELTRTALAADHQVNLGGVVLEMRKALQVNFSHGGYQSVCTKVHDARLGDIAAVETTCKISLNGGHVMTQTLVAASTTGAAYSLSYAGSAQGYEAHVAEVQAIRDGLRLQLP</sequence>
<name>A0A7D5HNZ9_9PSED</name>
<feature type="chain" id="PRO_5028926472" evidence="1">
    <location>
        <begin position="25"/>
        <end position="177"/>
    </location>
</feature>